<keyword evidence="2" id="KW-0418">Kinase</keyword>
<dbReference type="Proteomes" id="UP000051184">
    <property type="component" value="Unassembled WGS sequence"/>
</dbReference>
<keyword evidence="3" id="KW-1185">Reference proteome</keyword>
<reference evidence="3" key="1">
    <citation type="submission" date="2015-09" db="EMBL/GenBank/DDBJ databases">
        <authorList>
            <person name="Rodrigo-Torres Lidia"/>
            <person name="Arahal R.David."/>
        </authorList>
    </citation>
    <scope>NUCLEOTIDE SEQUENCE [LARGE SCALE GENOMIC DNA]</scope>
    <source>
        <strain evidence="3">CECT 5114</strain>
    </source>
</reference>
<dbReference type="InterPro" id="IPR002575">
    <property type="entry name" value="Aminoglycoside_PTrfase"/>
</dbReference>
<dbReference type="OrthoDB" id="9809275at2"/>
<dbReference type="RefSeq" id="WP_058313555.1">
    <property type="nucleotide sequence ID" value="NZ_CYTO01000004.1"/>
</dbReference>
<dbReference type="STRING" id="1715691.TA5113_00402"/>
<dbReference type="Gene3D" id="3.90.1200.10">
    <property type="match status" value="1"/>
</dbReference>
<organism evidence="2 3">
    <name type="scientific">Cognatishimia activa</name>
    <dbReference type="NCBI Taxonomy" id="1715691"/>
    <lineage>
        <taxon>Bacteria</taxon>
        <taxon>Pseudomonadati</taxon>
        <taxon>Pseudomonadota</taxon>
        <taxon>Alphaproteobacteria</taxon>
        <taxon>Rhodobacterales</taxon>
        <taxon>Paracoccaceae</taxon>
        <taxon>Cognatishimia</taxon>
    </lineage>
</organism>
<dbReference type="EMBL" id="CYUE01000002">
    <property type="protein sequence ID" value="CUK24554.1"/>
    <property type="molecule type" value="Genomic_DNA"/>
</dbReference>
<evidence type="ECO:0000313" key="3">
    <source>
        <dbReference type="Proteomes" id="UP000051184"/>
    </source>
</evidence>
<accession>A0A0P1ILN9</accession>
<proteinExistence type="predicted"/>
<gene>
    <name evidence="2" type="ORF">TA5114_00339</name>
</gene>
<protein>
    <submittedName>
        <fullName evidence="2">Putative phosphotransferase related to Ser/Thr protein kinases</fullName>
    </submittedName>
</protein>
<dbReference type="InterPro" id="IPR011009">
    <property type="entry name" value="Kinase-like_dom_sf"/>
</dbReference>
<dbReference type="AlphaFoldDB" id="A0A0P1ILN9"/>
<name>A0A0P1ILN9_9RHOB</name>
<dbReference type="Gene3D" id="3.30.200.20">
    <property type="entry name" value="Phosphorylase Kinase, domain 1"/>
    <property type="match status" value="1"/>
</dbReference>
<dbReference type="GO" id="GO:0016301">
    <property type="term" value="F:kinase activity"/>
    <property type="evidence" value="ECO:0007669"/>
    <property type="project" value="UniProtKB-KW"/>
</dbReference>
<feature type="domain" description="Aminoglycoside phosphotransferase" evidence="1">
    <location>
        <begin position="23"/>
        <end position="250"/>
    </location>
</feature>
<dbReference type="Pfam" id="PF01636">
    <property type="entry name" value="APH"/>
    <property type="match status" value="1"/>
</dbReference>
<dbReference type="SUPFAM" id="SSF56112">
    <property type="entry name" value="Protein kinase-like (PK-like)"/>
    <property type="match status" value="1"/>
</dbReference>
<keyword evidence="2" id="KW-0808">Transferase</keyword>
<evidence type="ECO:0000259" key="1">
    <source>
        <dbReference type="Pfam" id="PF01636"/>
    </source>
</evidence>
<sequence length="340" mass="38098">MTDRETAIQGFLQASGFGNAQRKNLAGDASNRRYERLHLEDGTTHVLMDAPPEKGEDIRPFVTIARHLRHTGLSAPEIIAEDAQQGFLILEDLGDDLFARVVAAAPNKEETLYAAAIDVLVDLHQAPLPEHLAPYSPKVMAEMAAHAWRWYRRGCGLDFEDQARAFEEIFEAILAETVPETDVLIQRDYHAENLLWLPERAGIAQVGLLDFQDAMAGHRAYDLVSLLQDARRDVPPALETNMIARYCAEANIEPAAFDRAYHLLGLQRNLRILGVFARLSMHFGKAHYVDFIPRVWGFIERDLAHPVADPIRDTITSEIPAPTPEILKNLRDQCGTVPTL</sequence>
<evidence type="ECO:0000313" key="2">
    <source>
        <dbReference type="EMBL" id="CUK24554.1"/>
    </source>
</evidence>